<name>A0A6L9S816_9ACTN</name>
<comment type="caution">
    <text evidence="1">The sequence shown here is derived from an EMBL/GenBank/DDBJ whole genome shotgun (WGS) entry which is preliminary data.</text>
</comment>
<protein>
    <recommendedName>
        <fullName evidence="3">Secreted protein</fullName>
    </recommendedName>
</protein>
<keyword evidence="2" id="KW-1185">Reference proteome</keyword>
<proteinExistence type="predicted"/>
<evidence type="ECO:0000313" key="1">
    <source>
        <dbReference type="EMBL" id="NEE01605.1"/>
    </source>
</evidence>
<evidence type="ECO:0008006" key="3">
    <source>
        <dbReference type="Google" id="ProtNLM"/>
    </source>
</evidence>
<gene>
    <name evidence="1" type="ORF">G1H10_15640</name>
</gene>
<dbReference type="AlphaFoldDB" id="A0A6L9S816"/>
<organism evidence="1 2">
    <name type="scientific">Phytoactinopolyspora halotolerans</name>
    <dbReference type="NCBI Taxonomy" id="1981512"/>
    <lineage>
        <taxon>Bacteria</taxon>
        <taxon>Bacillati</taxon>
        <taxon>Actinomycetota</taxon>
        <taxon>Actinomycetes</taxon>
        <taxon>Jiangellales</taxon>
        <taxon>Jiangellaceae</taxon>
        <taxon>Phytoactinopolyspora</taxon>
    </lineage>
</organism>
<sequence>MTPSVSAFRRTPNLASILIAGAAILTAALALLTVPAQEAHANPDPSDIRLLRSETDPALLEGLRSELGTVTVSTVLDSANRTGRSCSPSVRHRTASFCWNSGDTSVAYWMPQGVTTTGDANASGEYEGREALLSSWYDKDSGRNMGVRISFVDMSNRTTPEYRHVLLVQPRWDGGQPSFGPVNAHAGGIVWYGDKLYVANTYNGLRVFDMDDLMRVSTGDNTKIGRQPDGSYYAHNYLYVLPQEAHYQPSTTGGEGRFRYSQIALDRTTSPDSILVSEYGNPGTDARMARYNLDQGDYGIAEDSDGYARADWAYTVGIRSVQGAVSVNGKFHIHRSNGSSTRGDVFIWRPGSFATQYTGAVPIGPEDVSYWPGRDEIWSQTEYPGMRYVYASRESSW</sequence>
<evidence type="ECO:0000313" key="2">
    <source>
        <dbReference type="Proteomes" id="UP000475214"/>
    </source>
</evidence>
<dbReference type="EMBL" id="JAAGOA010000010">
    <property type="protein sequence ID" value="NEE01605.1"/>
    <property type="molecule type" value="Genomic_DNA"/>
</dbReference>
<accession>A0A6L9S816</accession>
<reference evidence="1 2" key="1">
    <citation type="submission" date="2020-02" db="EMBL/GenBank/DDBJ databases">
        <authorList>
            <person name="Li X.-J."/>
            <person name="Han X.-M."/>
        </authorList>
    </citation>
    <scope>NUCLEOTIDE SEQUENCE [LARGE SCALE GENOMIC DNA]</scope>
    <source>
        <strain evidence="1 2">CCTCC AB 2017055</strain>
    </source>
</reference>
<dbReference type="RefSeq" id="WP_163739402.1">
    <property type="nucleotide sequence ID" value="NZ_JAAGOA010000010.1"/>
</dbReference>
<dbReference type="Proteomes" id="UP000475214">
    <property type="component" value="Unassembled WGS sequence"/>
</dbReference>